<feature type="region of interest" description="Disordered" evidence="1">
    <location>
        <begin position="64"/>
        <end position="100"/>
    </location>
</feature>
<accession>A0A0F9C931</accession>
<sequence length="100" mass="11371">MWRRCFAASKRQKGYEIVYSHVFHGGADEKWPMLPTRQEWTSYKDSLVAHLKTAKQVAAEMKELAGYSPAMDDDGSSAPKPPEEPPPLTGRYIQLEDDDE</sequence>
<dbReference type="EMBL" id="LAZR01037212">
    <property type="protein sequence ID" value="KKL22787.1"/>
    <property type="molecule type" value="Genomic_DNA"/>
</dbReference>
<reference evidence="2" key="1">
    <citation type="journal article" date="2015" name="Nature">
        <title>Complex archaea that bridge the gap between prokaryotes and eukaryotes.</title>
        <authorList>
            <person name="Spang A."/>
            <person name="Saw J.H."/>
            <person name="Jorgensen S.L."/>
            <person name="Zaremba-Niedzwiedzka K."/>
            <person name="Martijn J."/>
            <person name="Lind A.E."/>
            <person name="van Eijk R."/>
            <person name="Schleper C."/>
            <person name="Guy L."/>
            <person name="Ettema T.J."/>
        </authorList>
    </citation>
    <scope>NUCLEOTIDE SEQUENCE</scope>
</reference>
<name>A0A0F9C931_9ZZZZ</name>
<evidence type="ECO:0000256" key="1">
    <source>
        <dbReference type="SAM" id="MobiDB-lite"/>
    </source>
</evidence>
<protein>
    <submittedName>
        <fullName evidence="2">Uncharacterized protein</fullName>
    </submittedName>
</protein>
<comment type="caution">
    <text evidence="2">The sequence shown here is derived from an EMBL/GenBank/DDBJ whole genome shotgun (WGS) entry which is preliminary data.</text>
</comment>
<dbReference type="AlphaFoldDB" id="A0A0F9C931"/>
<organism evidence="2">
    <name type="scientific">marine sediment metagenome</name>
    <dbReference type="NCBI Taxonomy" id="412755"/>
    <lineage>
        <taxon>unclassified sequences</taxon>
        <taxon>metagenomes</taxon>
        <taxon>ecological metagenomes</taxon>
    </lineage>
</organism>
<gene>
    <name evidence="2" type="ORF">LCGC14_2431890</name>
</gene>
<proteinExistence type="predicted"/>
<evidence type="ECO:0000313" key="2">
    <source>
        <dbReference type="EMBL" id="KKL22787.1"/>
    </source>
</evidence>